<keyword evidence="2" id="KW-1185">Reference proteome</keyword>
<comment type="caution">
    <text evidence="1">The sequence shown here is derived from an EMBL/GenBank/DDBJ whole genome shotgun (WGS) entry which is preliminary data.</text>
</comment>
<dbReference type="EMBL" id="CM051395">
    <property type="protein sequence ID" value="KAJ4725373.1"/>
    <property type="molecule type" value="Genomic_DNA"/>
</dbReference>
<sequence>MSLNKENRDEIQEQATPSATPRMNIDTKNPEMAEFSFTEFKSQSSFPGSPRSQKGIPKSSSARCLCSPTTHAGSFRCRHHRALGMSRAGSLGSNLSLLGTKSGQVAESKLNRSLFD</sequence>
<evidence type="ECO:0000313" key="2">
    <source>
        <dbReference type="Proteomes" id="UP001164539"/>
    </source>
</evidence>
<dbReference type="Proteomes" id="UP001164539">
    <property type="component" value="Chromosome 2"/>
</dbReference>
<proteinExistence type="predicted"/>
<reference evidence="1 2" key="1">
    <citation type="journal article" date="2023" name="Science">
        <title>Complex scaffold remodeling in plant triterpene biosynthesis.</title>
        <authorList>
            <person name="De La Pena R."/>
            <person name="Hodgson H."/>
            <person name="Liu J.C."/>
            <person name="Stephenson M.J."/>
            <person name="Martin A.C."/>
            <person name="Owen C."/>
            <person name="Harkess A."/>
            <person name="Leebens-Mack J."/>
            <person name="Jimenez L.E."/>
            <person name="Osbourn A."/>
            <person name="Sattely E.S."/>
        </authorList>
    </citation>
    <scope>NUCLEOTIDE SEQUENCE [LARGE SCALE GENOMIC DNA]</scope>
    <source>
        <strain evidence="2">cv. JPN11</strain>
        <tissue evidence="1">Leaf</tissue>
    </source>
</reference>
<gene>
    <name evidence="1" type="ORF">OWV82_004253</name>
</gene>
<protein>
    <submittedName>
        <fullName evidence="1">Serine-rich protein-related</fullName>
    </submittedName>
</protein>
<evidence type="ECO:0000313" key="1">
    <source>
        <dbReference type="EMBL" id="KAJ4725373.1"/>
    </source>
</evidence>
<name>A0ACC1YPA6_MELAZ</name>
<accession>A0ACC1YPA6</accession>
<organism evidence="1 2">
    <name type="scientific">Melia azedarach</name>
    <name type="common">Chinaberry tree</name>
    <dbReference type="NCBI Taxonomy" id="155640"/>
    <lineage>
        <taxon>Eukaryota</taxon>
        <taxon>Viridiplantae</taxon>
        <taxon>Streptophyta</taxon>
        <taxon>Embryophyta</taxon>
        <taxon>Tracheophyta</taxon>
        <taxon>Spermatophyta</taxon>
        <taxon>Magnoliopsida</taxon>
        <taxon>eudicotyledons</taxon>
        <taxon>Gunneridae</taxon>
        <taxon>Pentapetalae</taxon>
        <taxon>rosids</taxon>
        <taxon>malvids</taxon>
        <taxon>Sapindales</taxon>
        <taxon>Meliaceae</taxon>
        <taxon>Melia</taxon>
    </lineage>
</organism>